<name>A0A840S4U3_9BURK</name>
<proteinExistence type="predicted"/>
<dbReference type="AlphaFoldDB" id="A0A840S4U3"/>
<dbReference type="Gene3D" id="2.60.40.2280">
    <property type="entry name" value="Heavy-metal resistance protein CzcE"/>
    <property type="match status" value="1"/>
</dbReference>
<dbReference type="OrthoDB" id="8913454at2"/>
<dbReference type="InterPro" id="IPR031560">
    <property type="entry name" value="CzcE"/>
</dbReference>
<accession>A0A840S4U3</accession>
<organism evidence="2 3">
    <name type="scientific">Inhella inkyongensis</name>
    <dbReference type="NCBI Taxonomy" id="392593"/>
    <lineage>
        <taxon>Bacteria</taxon>
        <taxon>Pseudomonadati</taxon>
        <taxon>Pseudomonadota</taxon>
        <taxon>Betaproteobacteria</taxon>
        <taxon>Burkholderiales</taxon>
        <taxon>Sphaerotilaceae</taxon>
        <taxon>Inhella</taxon>
    </lineage>
</organism>
<dbReference type="Proteomes" id="UP000554837">
    <property type="component" value="Unassembled WGS sequence"/>
</dbReference>
<gene>
    <name evidence="2" type="ORF">HNQ51_002724</name>
</gene>
<evidence type="ECO:0000313" key="3">
    <source>
        <dbReference type="Proteomes" id="UP000554837"/>
    </source>
</evidence>
<feature type="chain" id="PRO_5032660722" description="Heavy-metal resistance protein CzcE" evidence="1">
    <location>
        <begin position="26"/>
        <end position="115"/>
    </location>
</feature>
<evidence type="ECO:0008006" key="4">
    <source>
        <dbReference type="Google" id="ProtNLM"/>
    </source>
</evidence>
<keyword evidence="3" id="KW-1185">Reference proteome</keyword>
<evidence type="ECO:0000313" key="2">
    <source>
        <dbReference type="EMBL" id="MBB5205405.1"/>
    </source>
</evidence>
<protein>
    <recommendedName>
        <fullName evidence="4">Heavy-metal resistance protein CzcE</fullName>
    </recommendedName>
</protein>
<keyword evidence="1" id="KW-0732">Signal</keyword>
<dbReference type="RefSeq" id="WP_138856660.1">
    <property type="nucleotide sequence ID" value="NZ_CP040709.1"/>
</dbReference>
<dbReference type="EMBL" id="JACHHO010000004">
    <property type="protein sequence ID" value="MBB5205405.1"/>
    <property type="molecule type" value="Genomic_DNA"/>
</dbReference>
<comment type="caution">
    <text evidence="2">The sequence shown here is derived from an EMBL/GenBank/DDBJ whole genome shotgun (WGS) entry which is preliminary data.</text>
</comment>
<dbReference type="InterPro" id="IPR038674">
    <property type="entry name" value="CzcE_sf"/>
</dbReference>
<dbReference type="Pfam" id="PF16986">
    <property type="entry name" value="CzcE"/>
    <property type="match status" value="1"/>
</dbReference>
<feature type="signal peptide" evidence="1">
    <location>
        <begin position="1"/>
        <end position="25"/>
    </location>
</feature>
<evidence type="ECO:0000256" key="1">
    <source>
        <dbReference type="SAM" id="SignalP"/>
    </source>
</evidence>
<reference evidence="2 3" key="1">
    <citation type="submission" date="2020-08" db="EMBL/GenBank/DDBJ databases">
        <title>Genomic Encyclopedia of Type Strains, Phase IV (KMG-IV): sequencing the most valuable type-strain genomes for metagenomic binning, comparative biology and taxonomic classification.</title>
        <authorList>
            <person name="Goeker M."/>
        </authorList>
    </citation>
    <scope>NUCLEOTIDE SEQUENCE [LARGE SCALE GENOMIC DNA]</scope>
    <source>
        <strain evidence="2 3">DSM 23958</strain>
    </source>
</reference>
<sequence length="115" mass="12460">MSVIKSLTITAVAVAALVSTSPVLASKPETFANGRSWYGVPSSTEVATQMVDVKSTRAINVNCGDTVTFRSGDKSFSWRFDVANHRAVDLRKIAPTGFAVEKLMVYVSPSVYERN</sequence>